<evidence type="ECO:0000313" key="1">
    <source>
        <dbReference type="EMBL" id="KAI0087974.1"/>
    </source>
</evidence>
<dbReference type="Proteomes" id="UP001055072">
    <property type="component" value="Unassembled WGS sequence"/>
</dbReference>
<organism evidence="1 2">
    <name type="scientific">Irpex rosettiformis</name>
    <dbReference type="NCBI Taxonomy" id="378272"/>
    <lineage>
        <taxon>Eukaryota</taxon>
        <taxon>Fungi</taxon>
        <taxon>Dikarya</taxon>
        <taxon>Basidiomycota</taxon>
        <taxon>Agaricomycotina</taxon>
        <taxon>Agaricomycetes</taxon>
        <taxon>Polyporales</taxon>
        <taxon>Irpicaceae</taxon>
        <taxon>Irpex</taxon>
    </lineage>
</organism>
<protein>
    <submittedName>
        <fullName evidence="1">Uncharacterized protein</fullName>
    </submittedName>
</protein>
<name>A0ACB8U1D2_9APHY</name>
<dbReference type="EMBL" id="MU274915">
    <property type="protein sequence ID" value="KAI0087974.1"/>
    <property type="molecule type" value="Genomic_DNA"/>
</dbReference>
<evidence type="ECO:0000313" key="2">
    <source>
        <dbReference type="Proteomes" id="UP001055072"/>
    </source>
</evidence>
<gene>
    <name evidence="1" type="ORF">BDY19DRAFT_1042067</name>
</gene>
<comment type="caution">
    <text evidence="1">The sequence shown here is derived from an EMBL/GenBank/DDBJ whole genome shotgun (WGS) entry which is preliminary data.</text>
</comment>
<sequence length="1113" mass="122838">MASKTLINTAHQPGNTAITFSRDGAFIYTGGSDSLVRVWKAELDTDQEPDAALDAMESITCLATGRSHWFSGSEDAEVRQYESGKSEFSGLVTSAIGVPIRSIAINSQCSRVAVASDETSVKVIDLEDTTKIMVLKGHSKAVRRVSWDPSGTLLTSCGADGKIIVWDVSEEEPKEVEVIQGVLPAVSDPDSLEWQHDCTAVWHTSGEYFFIATRTHEITTISRSNWQKAAIFTDEACSGAVTALAMSSNGIYLASASKAGLFIWAVQNKRLVYRFQDSLNAPITQMAWSPSQNLLAWTDNEGVLTRWQGCIPSDGIDPVKLSSGASKVLPAAKKRTDASGLFDFDVAGAKEMAEDPDADMADDVVDGIDLDNDDWILDDLGGGMDDDDEKEKDRKLNGTGVREMVSVTKAQPPFQPGSTPMESKKRYLAYNMIGVIDVTDQDTHHIVNVEFHDRSLRKSFHFNDHFKYDLAALGERGVVLACQPETEHPAHVIYKPYGAWASQSEWTYDLPPKVNVLGVAAGGTPPSRSSRTATDIDIQGQGTVVMATSDHELIFLTGSGIERHVMSLQGDFVSMVAGPEWVFVVHREGSTTMDGSQNLTGRLIKFDDFCLLQKDSLPIPRNRTLKWVGITEEGAPALYDSAGILNILPRFRIPLQATWARLLDTNTLERRQGKVESYWPVGVSGDTFMCLILKGRQEHPGFPKPLIQELPCRLPFKRTDPKEQPLEEHYARETMLLDILRDGLADDELTTSDISRRELALDKEIIQLIQLACKNERQGRAIDLTKLLHHTASFDMAIKVASFYHQIGLQEKMEMLKQDREDVDRLVDARDKRKERSNDFAPVPALRTTTSELSRPKAFQNFGPPPTISRPGLERTTDGALKSAGPSRPSTVAVARFERDEFQSSAADFGDDYAHEPSTDGKRKRSEEPFLGSDSHGKRRATDPTSQPTSNPFARKAGADTGKNPFKRGVEMNKSLHKTESFFNKVEAAEADKSKRGTSAKGKGKEKKEGGRQTTLFGFPPPEKKAMSKKKKTSQEESQETTDETLVEDTQHETQETEMTMVVDSQAGTPVEEEVSQVPTEIDEGNDDVQDEPIDWPASPDTATRQLDDVSDA</sequence>
<proteinExistence type="predicted"/>
<reference evidence="1" key="1">
    <citation type="journal article" date="2021" name="Environ. Microbiol.">
        <title>Gene family expansions and transcriptome signatures uncover fungal adaptations to wood decay.</title>
        <authorList>
            <person name="Hage H."/>
            <person name="Miyauchi S."/>
            <person name="Viragh M."/>
            <person name="Drula E."/>
            <person name="Min B."/>
            <person name="Chaduli D."/>
            <person name="Navarro D."/>
            <person name="Favel A."/>
            <person name="Norest M."/>
            <person name="Lesage-Meessen L."/>
            <person name="Balint B."/>
            <person name="Merenyi Z."/>
            <person name="de Eugenio L."/>
            <person name="Morin E."/>
            <person name="Martinez A.T."/>
            <person name="Baldrian P."/>
            <person name="Stursova M."/>
            <person name="Martinez M.J."/>
            <person name="Novotny C."/>
            <person name="Magnuson J.K."/>
            <person name="Spatafora J.W."/>
            <person name="Maurice S."/>
            <person name="Pangilinan J."/>
            <person name="Andreopoulos W."/>
            <person name="LaButti K."/>
            <person name="Hundley H."/>
            <person name="Na H."/>
            <person name="Kuo A."/>
            <person name="Barry K."/>
            <person name="Lipzen A."/>
            <person name="Henrissat B."/>
            <person name="Riley R."/>
            <person name="Ahrendt S."/>
            <person name="Nagy L.G."/>
            <person name="Grigoriev I.V."/>
            <person name="Martin F."/>
            <person name="Rosso M.N."/>
        </authorList>
    </citation>
    <scope>NUCLEOTIDE SEQUENCE</scope>
    <source>
        <strain evidence="1">CBS 384.51</strain>
    </source>
</reference>
<accession>A0ACB8U1D2</accession>
<keyword evidence="2" id="KW-1185">Reference proteome</keyword>